<keyword evidence="5 10" id="KW-0031">Aminopeptidase</keyword>
<comment type="cofactor">
    <cofactor evidence="3">
        <name>Zn(2+)</name>
        <dbReference type="ChEBI" id="CHEBI:29105"/>
    </cofactor>
</comment>
<evidence type="ECO:0000256" key="3">
    <source>
        <dbReference type="ARBA" id="ARBA00001947"/>
    </source>
</evidence>
<evidence type="ECO:0000313" key="10">
    <source>
        <dbReference type="EMBL" id="GMK46500.1"/>
    </source>
</evidence>
<proteinExistence type="inferred from homology"/>
<evidence type="ECO:0000256" key="4">
    <source>
        <dbReference type="ARBA" id="ARBA00008236"/>
    </source>
</evidence>
<dbReference type="InterPro" id="IPR000787">
    <property type="entry name" value="Peptidase_M29"/>
</dbReference>
<dbReference type="Proteomes" id="UP001285921">
    <property type="component" value="Unassembled WGS sequence"/>
</dbReference>
<dbReference type="GO" id="GO:0004177">
    <property type="term" value="F:aminopeptidase activity"/>
    <property type="evidence" value="ECO:0007669"/>
    <property type="project" value="UniProtKB-KW"/>
</dbReference>
<evidence type="ECO:0000256" key="8">
    <source>
        <dbReference type="ARBA" id="ARBA00022801"/>
    </source>
</evidence>
<sequence>MMTNVAFVNNLTKYAELIVRVGVNVQKNQEVFITGAIDQADLVRLVAEQAYLAGASNVHVDWTDDSLSRLKYEKAADEVFTRFPEWETAKRNSFVERNAVFISIVSSSPDLLSGIDSQRIANFQKAAGQGLQAFRRAVQSDKVSWTVVAAAGKAWASKVFPSVNEEEAVNQLWEAIFKAVRLHSEDPVKAWEEHNATLHSKAQALNENHFVKLHYTAPGTDMTIELSDKHIWVAAGSENQNHVSFMANMPTEEVFTVPQKTGVNGYVSSTKPLSYGGNIIDNFKITFEAGRIVKVEAEQGQETLQKLVDTDEGSHYLGEVALVPHESPISQSNILFYNTLFDENASNHLAIGSGYAFNIDGGKQMSPEELAENGVNASITHVDFMIGSAEMDIDGIKADGTIVPIFRKGNWAF</sequence>
<dbReference type="EMBL" id="BTCL01000012">
    <property type="protein sequence ID" value="GMK46500.1"/>
    <property type="molecule type" value="Genomic_DNA"/>
</dbReference>
<dbReference type="Pfam" id="PF02073">
    <property type="entry name" value="Peptidase_M29"/>
    <property type="match status" value="1"/>
</dbReference>
<keyword evidence="7" id="KW-0479">Metal-binding</keyword>
<evidence type="ECO:0000256" key="9">
    <source>
        <dbReference type="ARBA" id="ARBA00023049"/>
    </source>
</evidence>
<keyword evidence="6" id="KW-0645">Protease</keyword>
<evidence type="ECO:0000256" key="7">
    <source>
        <dbReference type="ARBA" id="ARBA00022723"/>
    </source>
</evidence>
<evidence type="ECO:0000256" key="1">
    <source>
        <dbReference type="ARBA" id="ARBA00001941"/>
    </source>
</evidence>
<dbReference type="PANTHER" id="PTHR34448">
    <property type="entry name" value="AMINOPEPTIDASE"/>
    <property type="match status" value="1"/>
</dbReference>
<organism evidence="10 11">
    <name type="scientific">Paenibacillus glycanilyticus</name>
    <dbReference type="NCBI Taxonomy" id="126569"/>
    <lineage>
        <taxon>Bacteria</taxon>
        <taxon>Bacillati</taxon>
        <taxon>Bacillota</taxon>
        <taxon>Bacilli</taxon>
        <taxon>Bacillales</taxon>
        <taxon>Paenibacillaceae</taxon>
        <taxon>Paenibacillus</taxon>
    </lineage>
</organism>
<evidence type="ECO:0000313" key="11">
    <source>
        <dbReference type="Proteomes" id="UP001285921"/>
    </source>
</evidence>
<accession>A0ABQ6NR00</accession>
<evidence type="ECO:0000256" key="2">
    <source>
        <dbReference type="ARBA" id="ARBA00001946"/>
    </source>
</evidence>
<dbReference type="InterPro" id="IPR035097">
    <property type="entry name" value="M29_N-terminal"/>
</dbReference>
<evidence type="ECO:0000256" key="6">
    <source>
        <dbReference type="ARBA" id="ARBA00022670"/>
    </source>
</evidence>
<reference evidence="10 11" key="1">
    <citation type="submission" date="2023-05" db="EMBL/GenBank/DDBJ databases">
        <title>Draft genome of Paenibacillus sp. CCS26.</title>
        <authorList>
            <person name="Akita H."/>
            <person name="Shinto Y."/>
            <person name="Kimura Z."/>
        </authorList>
    </citation>
    <scope>NUCLEOTIDE SEQUENCE [LARGE SCALE GENOMIC DNA]</scope>
    <source>
        <strain evidence="10 11">CCS26</strain>
    </source>
</reference>
<keyword evidence="8" id="KW-0378">Hydrolase</keyword>
<gene>
    <name evidence="10" type="primary">ampS_3</name>
    <name evidence="10" type="ORF">PghCCS26_36290</name>
</gene>
<keyword evidence="11" id="KW-1185">Reference proteome</keyword>
<comment type="caution">
    <text evidence="10">The sequence shown here is derived from an EMBL/GenBank/DDBJ whole genome shotgun (WGS) entry which is preliminary data.</text>
</comment>
<name>A0ABQ6NR00_9BACL</name>
<protein>
    <submittedName>
        <fullName evidence="10">Aminopeptidase AmpS</fullName>
    </submittedName>
</protein>
<dbReference type="SUPFAM" id="SSF144052">
    <property type="entry name" value="Thermophilic metalloprotease-like"/>
    <property type="match status" value="1"/>
</dbReference>
<dbReference type="PANTHER" id="PTHR34448:SF3">
    <property type="entry name" value="AMINOPEPTIDASE AMPS"/>
    <property type="match status" value="1"/>
</dbReference>
<evidence type="ECO:0000256" key="5">
    <source>
        <dbReference type="ARBA" id="ARBA00022438"/>
    </source>
</evidence>
<dbReference type="InterPro" id="IPR052170">
    <property type="entry name" value="M29_Exopeptidase"/>
</dbReference>
<comment type="similarity">
    <text evidence="4">Belongs to the peptidase M29 family.</text>
</comment>
<dbReference type="PRINTS" id="PR00919">
    <property type="entry name" value="THERMOPTASE"/>
</dbReference>
<dbReference type="Gene3D" id="3.40.1830.10">
    <property type="entry name" value="Thermophilic metalloprotease (M29)"/>
    <property type="match status" value="1"/>
</dbReference>
<keyword evidence="9" id="KW-0482">Metalloprotease</keyword>
<comment type="cofactor">
    <cofactor evidence="2">
        <name>Mg(2+)</name>
        <dbReference type="ChEBI" id="CHEBI:18420"/>
    </cofactor>
</comment>
<comment type="cofactor">
    <cofactor evidence="1">
        <name>Co(2+)</name>
        <dbReference type="ChEBI" id="CHEBI:48828"/>
    </cofactor>
</comment>